<protein>
    <submittedName>
        <fullName evidence="2">Uncharacterized protein</fullName>
    </submittedName>
</protein>
<gene>
    <name evidence="2" type="ORF">XENOCAPTIV_010736</name>
</gene>
<reference evidence="2 3" key="1">
    <citation type="submission" date="2021-06" db="EMBL/GenBank/DDBJ databases">
        <authorList>
            <person name="Palmer J.M."/>
        </authorList>
    </citation>
    <scope>NUCLEOTIDE SEQUENCE [LARGE SCALE GENOMIC DNA]</scope>
    <source>
        <strain evidence="2 3">XC_2019</strain>
        <tissue evidence="2">Muscle</tissue>
    </source>
</reference>
<feature type="non-terminal residue" evidence="2">
    <location>
        <position position="1"/>
    </location>
</feature>
<name>A0ABV0R824_9TELE</name>
<evidence type="ECO:0000313" key="3">
    <source>
        <dbReference type="Proteomes" id="UP001434883"/>
    </source>
</evidence>
<keyword evidence="3" id="KW-1185">Reference proteome</keyword>
<dbReference type="Proteomes" id="UP001434883">
    <property type="component" value="Unassembled WGS sequence"/>
</dbReference>
<feature type="compositionally biased region" description="Pro residues" evidence="1">
    <location>
        <begin position="1"/>
        <end position="12"/>
    </location>
</feature>
<comment type="caution">
    <text evidence="2">The sequence shown here is derived from an EMBL/GenBank/DDBJ whole genome shotgun (WGS) entry which is preliminary data.</text>
</comment>
<evidence type="ECO:0000256" key="1">
    <source>
        <dbReference type="SAM" id="MobiDB-lite"/>
    </source>
</evidence>
<organism evidence="2 3">
    <name type="scientific">Xenoophorus captivus</name>
    <dbReference type="NCBI Taxonomy" id="1517983"/>
    <lineage>
        <taxon>Eukaryota</taxon>
        <taxon>Metazoa</taxon>
        <taxon>Chordata</taxon>
        <taxon>Craniata</taxon>
        <taxon>Vertebrata</taxon>
        <taxon>Euteleostomi</taxon>
        <taxon>Actinopterygii</taxon>
        <taxon>Neopterygii</taxon>
        <taxon>Teleostei</taxon>
        <taxon>Neoteleostei</taxon>
        <taxon>Acanthomorphata</taxon>
        <taxon>Ovalentaria</taxon>
        <taxon>Atherinomorphae</taxon>
        <taxon>Cyprinodontiformes</taxon>
        <taxon>Goodeidae</taxon>
        <taxon>Xenoophorus</taxon>
    </lineage>
</organism>
<proteinExistence type="predicted"/>
<feature type="region of interest" description="Disordered" evidence="1">
    <location>
        <begin position="1"/>
        <end position="25"/>
    </location>
</feature>
<sequence>DRLPSLPVPIPGPVLEGSEDELPPSLVPVPEEFVDELYPLPVPVLEELKDELPPLPVTVLEELKDELPSLPVPVPGPVLEGFEDGLSPSAVPQRLCCRSPGSRCRSTGPRRRSPTVSALVVRVPAVTAPLVKGSNDFCTALQGFTVVQSLTSS</sequence>
<evidence type="ECO:0000313" key="2">
    <source>
        <dbReference type="EMBL" id="MEQ2204273.1"/>
    </source>
</evidence>
<accession>A0ABV0R824</accession>
<dbReference type="EMBL" id="JAHRIN010035940">
    <property type="protein sequence ID" value="MEQ2204273.1"/>
    <property type="molecule type" value="Genomic_DNA"/>
</dbReference>